<proteinExistence type="predicted"/>
<keyword evidence="2" id="KW-1185">Reference proteome</keyword>
<dbReference type="OrthoDB" id="3180855at2"/>
<evidence type="ECO:0000313" key="2">
    <source>
        <dbReference type="Proteomes" id="UP000199019"/>
    </source>
</evidence>
<dbReference type="PANTHER" id="PTHR10000:SF8">
    <property type="entry name" value="HAD SUPERFAMILY HYDROLASE-LIKE, TYPE 3"/>
    <property type="match status" value="1"/>
</dbReference>
<organism evidence="1 2">
    <name type="scientific">Pedococcus cremeus</name>
    <dbReference type="NCBI Taxonomy" id="587636"/>
    <lineage>
        <taxon>Bacteria</taxon>
        <taxon>Bacillati</taxon>
        <taxon>Actinomycetota</taxon>
        <taxon>Actinomycetes</taxon>
        <taxon>Micrococcales</taxon>
        <taxon>Intrasporangiaceae</taxon>
        <taxon>Pedococcus</taxon>
    </lineage>
</organism>
<name>A0A1H9XQK2_9MICO</name>
<dbReference type="PROSITE" id="PS01229">
    <property type="entry name" value="COF_2"/>
    <property type="match status" value="1"/>
</dbReference>
<sequence length="264" mass="28654">MPQRLIALDLDGTTITHAGELRPAVYQAVRAVVDAGHHVVVATGRSIVAATPILELLELTHGYVVCSNGAVTLKLDPDEPQGYQIIDTVTFDPAPALELLRDSWPDAVIAVEELGVGFKLSAPFPDGELQGELRVVPWEELVAEPVTRVTFRSPTGTSEDFEELAERIGLHEVNYNVGFTAWMDINPEGVSKGSALELLRRTLQVEPMHTIAVGDQRNDIEMLQWAAWGVAMANAPDEVKEVADDVTGHVDEDGLVPVLLSVLQ</sequence>
<dbReference type="Pfam" id="PF08282">
    <property type="entry name" value="Hydrolase_3"/>
    <property type="match status" value="2"/>
</dbReference>
<gene>
    <name evidence="1" type="ORF">SAMN05216199_0121</name>
</gene>
<dbReference type="SUPFAM" id="SSF56784">
    <property type="entry name" value="HAD-like"/>
    <property type="match status" value="1"/>
</dbReference>
<dbReference type="RefSeq" id="WP_091762514.1">
    <property type="nucleotide sequence ID" value="NZ_FOHB01000010.1"/>
</dbReference>
<dbReference type="Proteomes" id="UP000199019">
    <property type="component" value="Unassembled WGS sequence"/>
</dbReference>
<dbReference type="GO" id="GO:0005829">
    <property type="term" value="C:cytosol"/>
    <property type="evidence" value="ECO:0007669"/>
    <property type="project" value="TreeGrafter"/>
</dbReference>
<dbReference type="PANTHER" id="PTHR10000">
    <property type="entry name" value="PHOSPHOSERINE PHOSPHATASE"/>
    <property type="match status" value="1"/>
</dbReference>
<dbReference type="Gene3D" id="3.30.1240.10">
    <property type="match status" value="1"/>
</dbReference>
<dbReference type="InterPro" id="IPR036412">
    <property type="entry name" value="HAD-like_sf"/>
</dbReference>
<dbReference type="GO" id="GO:0016791">
    <property type="term" value="F:phosphatase activity"/>
    <property type="evidence" value="ECO:0007669"/>
    <property type="project" value="TreeGrafter"/>
</dbReference>
<dbReference type="GO" id="GO:0000287">
    <property type="term" value="F:magnesium ion binding"/>
    <property type="evidence" value="ECO:0007669"/>
    <property type="project" value="TreeGrafter"/>
</dbReference>
<dbReference type="STRING" id="587636.SAMN05216199_0121"/>
<dbReference type="InterPro" id="IPR023214">
    <property type="entry name" value="HAD_sf"/>
</dbReference>
<reference evidence="2" key="1">
    <citation type="submission" date="2016-10" db="EMBL/GenBank/DDBJ databases">
        <authorList>
            <person name="Varghese N."/>
            <person name="Submissions S."/>
        </authorList>
    </citation>
    <scope>NUCLEOTIDE SEQUENCE [LARGE SCALE GENOMIC DNA]</scope>
    <source>
        <strain evidence="2">CGMCC 1.6963</strain>
    </source>
</reference>
<accession>A0A1H9XQK2</accession>
<keyword evidence="1" id="KW-0378">Hydrolase</keyword>
<evidence type="ECO:0000313" key="1">
    <source>
        <dbReference type="EMBL" id="SES48434.1"/>
    </source>
</evidence>
<dbReference type="EMBL" id="FOHB01000010">
    <property type="protein sequence ID" value="SES48434.1"/>
    <property type="molecule type" value="Genomic_DNA"/>
</dbReference>
<dbReference type="Gene3D" id="3.40.50.1000">
    <property type="entry name" value="HAD superfamily/HAD-like"/>
    <property type="match status" value="1"/>
</dbReference>
<dbReference type="AlphaFoldDB" id="A0A1H9XQK2"/>
<protein>
    <submittedName>
        <fullName evidence="1">HAD-superfamily hydrolase, subfamily IIB</fullName>
    </submittedName>
</protein>